<gene>
    <name evidence="2" type="ORF">UV09_C0035G0015</name>
</gene>
<dbReference type="InterPro" id="IPR024445">
    <property type="entry name" value="Tnp_ISXO2-like"/>
</dbReference>
<dbReference type="PANTHER" id="PTHR47163:SF2">
    <property type="entry name" value="SI:DKEY-17M8.2"/>
    <property type="match status" value="1"/>
</dbReference>
<comment type="caution">
    <text evidence="2">The sequence shown here is derived from an EMBL/GenBank/DDBJ whole genome shotgun (WGS) entry which is preliminary data.</text>
</comment>
<dbReference type="Proteomes" id="UP000034320">
    <property type="component" value="Unassembled WGS sequence"/>
</dbReference>
<dbReference type="InterPro" id="IPR053164">
    <property type="entry name" value="IS1016-like_transposase"/>
</dbReference>
<dbReference type="AlphaFoldDB" id="A0A0G0ZA58"/>
<dbReference type="EMBL" id="LCDD01000035">
    <property type="protein sequence ID" value="KKS45539.1"/>
    <property type="molecule type" value="Genomic_DNA"/>
</dbReference>
<accession>A0A0G0ZA58</accession>
<dbReference type="NCBIfam" id="NF033547">
    <property type="entry name" value="transpos_IS1595"/>
    <property type="match status" value="1"/>
</dbReference>
<dbReference type="SMART" id="SM01126">
    <property type="entry name" value="DDE_Tnp_IS1595"/>
    <property type="match status" value="1"/>
</dbReference>
<sequence length="238" mass="28384">MDRRKCVFCHYSRVRTNSLGRIYCPRCKKRYSFKKTERVKKIIEYFALEIPANKASKVLHLNYKTVYRVYQRLRRKIAKRTEEEFRKLSGEIEVDDAYFGGRRKGNRGRAASGKTLVLGMLEREGRVFTSLPENLGLGQVLEATRRYAEKGSVFYTDKFRSYKSLFIYGRHFSLDHAEKFANGRVHINGLEGFWSFAKERMLKYHGISKKHFALYMKELEFRYNHRNNDLIKLFTELW</sequence>
<feature type="domain" description="ISXO2-like transposase" evidence="1">
    <location>
        <begin position="87"/>
        <end position="224"/>
    </location>
</feature>
<dbReference type="PATRIC" id="fig|1618442.3.peg.1186"/>
<dbReference type="Pfam" id="PF12762">
    <property type="entry name" value="DDE_Tnp_IS1595"/>
    <property type="match status" value="1"/>
</dbReference>
<organism evidence="2 3">
    <name type="scientific">Candidatus Gottesmanbacteria bacterium GW2011_GWA2_42_18</name>
    <dbReference type="NCBI Taxonomy" id="1618442"/>
    <lineage>
        <taxon>Bacteria</taxon>
        <taxon>Candidatus Gottesmaniibacteriota</taxon>
    </lineage>
</organism>
<evidence type="ECO:0000313" key="3">
    <source>
        <dbReference type="Proteomes" id="UP000034320"/>
    </source>
</evidence>
<evidence type="ECO:0000313" key="2">
    <source>
        <dbReference type="EMBL" id="KKS45539.1"/>
    </source>
</evidence>
<protein>
    <submittedName>
        <fullName evidence="2">Transposase</fullName>
    </submittedName>
</protein>
<evidence type="ECO:0000259" key="1">
    <source>
        <dbReference type="SMART" id="SM01126"/>
    </source>
</evidence>
<name>A0A0G0ZA58_9BACT</name>
<reference evidence="2 3" key="1">
    <citation type="journal article" date="2015" name="Nature">
        <title>rRNA introns, odd ribosomes, and small enigmatic genomes across a large radiation of phyla.</title>
        <authorList>
            <person name="Brown C.T."/>
            <person name="Hug L.A."/>
            <person name="Thomas B.C."/>
            <person name="Sharon I."/>
            <person name="Castelle C.J."/>
            <person name="Singh A."/>
            <person name="Wilkins M.J."/>
            <person name="Williams K.H."/>
            <person name="Banfield J.F."/>
        </authorList>
    </citation>
    <scope>NUCLEOTIDE SEQUENCE [LARGE SCALE GENOMIC DNA]</scope>
</reference>
<dbReference type="PANTHER" id="PTHR47163">
    <property type="entry name" value="DDE_TNP_IS1595 DOMAIN-CONTAINING PROTEIN"/>
    <property type="match status" value="1"/>
</dbReference>
<proteinExistence type="predicted"/>